<evidence type="ECO:0000313" key="2">
    <source>
        <dbReference type="EMBL" id="APF20757.1"/>
    </source>
</evidence>
<dbReference type="RefSeq" id="WP_006927777.1">
    <property type="nucleotide sequence ID" value="NZ_CM001402.1"/>
</dbReference>
<dbReference type="HOGENOM" id="CLU_491626_0_0_0"/>
<evidence type="ECO:0000313" key="5">
    <source>
        <dbReference type="Proteomes" id="UP000183868"/>
    </source>
</evidence>
<dbReference type="STRING" id="880073.Cabys_4012"/>
<reference evidence="2 5" key="2">
    <citation type="submission" date="2016-11" db="EMBL/GenBank/DDBJ databases">
        <title>Genomic analysis of Caldithrix abyssi and proposal of a novel bacterial phylum Caldithrichaeota.</title>
        <authorList>
            <person name="Kublanov I."/>
            <person name="Sigalova O."/>
            <person name="Gavrilov S."/>
            <person name="Lebedinsky A."/>
            <person name="Ivanova N."/>
            <person name="Daum C."/>
            <person name="Reddy T."/>
            <person name="Klenk H.P."/>
            <person name="Goker M."/>
            <person name="Reva O."/>
            <person name="Miroshnichenko M."/>
            <person name="Kyprides N."/>
            <person name="Woyke T."/>
            <person name="Gelfand M."/>
        </authorList>
    </citation>
    <scope>NUCLEOTIDE SEQUENCE [LARGE SCALE GENOMIC DNA]</scope>
    <source>
        <strain evidence="2 5">LF13</strain>
    </source>
</reference>
<evidence type="ECO:0000313" key="3">
    <source>
        <dbReference type="EMBL" id="EHO40747.1"/>
    </source>
</evidence>
<dbReference type="OrthoDB" id="5480631at2"/>
<feature type="signal peptide" evidence="1">
    <location>
        <begin position="1"/>
        <end position="20"/>
    </location>
</feature>
<dbReference type="KEGG" id="caby:Cabys_4012"/>
<dbReference type="AlphaFoldDB" id="H1XWG5"/>
<dbReference type="EMBL" id="CP018099">
    <property type="protein sequence ID" value="APF20757.1"/>
    <property type="molecule type" value="Genomic_DNA"/>
</dbReference>
<dbReference type="Proteomes" id="UP000004671">
    <property type="component" value="Chromosome"/>
</dbReference>
<protein>
    <submittedName>
        <fullName evidence="3">Uncharacterized protein</fullName>
    </submittedName>
</protein>
<dbReference type="InterPro" id="IPR046070">
    <property type="entry name" value="DUF6029"/>
</dbReference>
<dbReference type="EMBL" id="CM001402">
    <property type="protein sequence ID" value="EHO40747.1"/>
    <property type="molecule type" value="Genomic_DNA"/>
</dbReference>
<keyword evidence="1" id="KW-0732">Signal</keyword>
<reference evidence="3 4" key="1">
    <citation type="submission" date="2011-09" db="EMBL/GenBank/DDBJ databases">
        <title>The permanent draft genome of Caldithrix abyssi DSM 13497.</title>
        <authorList>
            <consortium name="US DOE Joint Genome Institute (JGI-PGF)"/>
            <person name="Lucas S."/>
            <person name="Han J."/>
            <person name="Lapidus A."/>
            <person name="Bruce D."/>
            <person name="Goodwin L."/>
            <person name="Pitluck S."/>
            <person name="Peters L."/>
            <person name="Kyrpides N."/>
            <person name="Mavromatis K."/>
            <person name="Ivanova N."/>
            <person name="Mikhailova N."/>
            <person name="Chertkov O."/>
            <person name="Detter J.C."/>
            <person name="Tapia R."/>
            <person name="Han C."/>
            <person name="Land M."/>
            <person name="Hauser L."/>
            <person name="Markowitz V."/>
            <person name="Cheng J.-F."/>
            <person name="Hugenholtz P."/>
            <person name="Woyke T."/>
            <person name="Wu D."/>
            <person name="Spring S."/>
            <person name="Brambilla E."/>
            <person name="Klenk H.-P."/>
            <person name="Eisen J.A."/>
        </authorList>
    </citation>
    <scope>NUCLEOTIDE SEQUENCE [LARGE SCALE GENOMIC DNA]</scope>
    <source>
        <strain evidence="3 4">DSM 13497</strain>
    </source>
</reference>
<dbReference type="Proteomes" id="UP000183868">
    <property type="component" value="Chromosome"/>
</dbReference>
<dbReference type="Pfam" id="PF19494">
    <property type="entry name" value="DUF6029"/>
    <property type="match status" value="1"/>
</dbReference>
<name>H1XWG5_CALAY</name>
<dbReference type="PaxDb" id="880073-Calab_1119"/>
<accession>H1XWG5</accession>
<gene>
    <name evidence="2" type="ORF">Cabys_4012</name>
    <name evidence="3" type="ORF">Calab_1119</name>
</gene>
<feature type="chain" id="PRO_5010834660" evidence="1">
    <location>
        <begin position="21"/>
        <end position="470"/>
    </location>
</feature>
<sequence length="470" mass="56527" precursor="true">MNFYKGVLILLFLCAQTLLAQISVRNQLEFTHWQSRDLDILENWTDVTYQRDWLQIGGRFEINEPPDPTIFPQDTLLKHYELTFAYARIRHRFLDVTVGNYYAMFGRGLTLRTYEDRNLRVDNNLLGAKMVLHFKKLKFQALSGRMRDKYNRRKEWLSGADVELKASRSFKIGTSYLYQHNPQYFKDQKGLWSARTNFTHDLFDLYTEVVKPQWSPAFSYYVAVSTYGEKWNALLELKDYNRLSFQNAYLMEYNAAPSLTREHAFSLLNRHPHFLNQNDEKGYQLEVNYNPNMEIQFVFNHSQTFTHDRRRIFQEYYLEMTHYWKENFEYHALVDWNFDFSTNTENITAIFDAIYNLTRRDQLHISIQHQHTKNKLDLSEYDNELALVEYSRSPWVSFALVGEYTNKYKIRNVQMDRHQWLYGQVSFNFWKNQRLSILYGTRREGFICVGGICRYEPEFEGLEIKLTNRF</sequence>
<dbReference type="InParanoid" id="H1XWG5"/>
<organism evidence="3 4">
    <name type="scientific">Caldithrix abyssi DSM 13497</name>
    <dbReference type="NCBI Taxonomy" id="880073"/>
    <lineage>
        <taxon>Bacteria</taxon>
        <taxon>Pseudomonadati</taxon>
        <taxon>Calditrichota</taxon>
        <taxon>Calditrichia</taxon>
        <taxon>Calditrichales</taxon>
        <taxon>Calditrichaceae</taxon>
        <taxon>Caldithrix</taxon>
    </lineage>
</organism>
<evidence type="ECO:0000256" key="1">
    <source>
        <dbReference type="SAM" id="SignalP"/>
    </source>
</evidence>
<evidence type="ECO:0000313" key="4">
    <source>
        <dbReference type="Proteomes" id="UP000004671"/>
    </source>
</evidence>
<proteinExistence type="predicted"/>
<keyword evidence="4" id="KW-1185">Reference proteome</keyword>